<name>A0AAQ3N669_VIGMU</name>
<dbReference type="Proteomes" id="UP001374535">
    <property type="component" value="Chromosome 7"/>
</dbReference>
<sequence length="139" mass="16625">SHFFHRQLKTKRPTFLPSRKRKDDCFSTPFHRPSRMRDSSLPPSVKDKEIKLSTLLEEERDLPFYPLVRGKVTSILPHRKRKGNTRITVPPTIHHERRTHFFHRLLKTKRSTFLPPYKRKGDYLSTPSKKERKPLPLFS</sequence>
<gene>
    <name evidence="2" type="ORF">V8G54_024068</name>
</gene>
<dbReference type="EMBL" id="CP144694">
    <property type="protein sequence ID" value="WVZ03262.1"/>
    <property type="molecule type" value="Genomic_DNA"/>
</dbReference>
<reference evidence="2 3" key="1">
    <citation type="journal article" date="2023" name="Life. Sci Alliance">
        <title>Evolutionary insights into 3D genome organization and epigenetic landscape of Vigna mungo.</title>
        <authorList>
            <person name="Junaid A."/>
            <person name="Singh B."/>
            <person name="Bhatia S."/>
        </authorList>
    </citation>
    <scope>NUCLEOTIDE SEQUENCE [LARGE SCALE GENOMIC DNA]</scope>
    <source>
        <strain evidence="2">Urdbean</strain>
    </source>
</reference>
<evidence type="ECO:0000313" key="2">
    <source>
        <dbReference type="EMBL" id="WVZ03262.1"/>
    </source>
</evidence>
<proteinExistence type="predicted"/>
<dbReference type="AlphaFoldDB" id="A0AAQ3N669"/>
<evidence type="ECO:0000256" key="1">
    <source>
        <dbReference type="SAM" id="MobiDB-lite"/>
    </source>
</evidence>
<evidence type="ECO:0000313" key="3">
    <source>
        <dbReference type="Proteomes" id="UP001374535"/>
    </source>
</evidence>
<organism evidence="2 3">
    <name type="scientific">Vigna mungo</name>
    <name type="common">Black gram</name>
    <name type="synonym">Phaseolus mungo</name>
    <dbReference type="NCBI Taxonomy" id="3915"/>
    <lineage>
        <taxon>Eukaryota</taxon>
        <taxon>Viridiplantae</taxon>
        <taxon>Streptophyta</taxon>
        <taxon>Embryophyta</taxon>
        <taxon>Tracheophyta</taxon>
        <taxon>Spermatophyta</taxon>
        <taxon>Magnoliopsida</taxon>
        <taxon>eudicotyledons</taxon>
        <taxon>Gunneridae</taxon>
        <taxon>Pentapetalae</taxon>
        <taxon>rosids</taxon>
        <taxon>fabids</taxon>
        <taxon>Fabales</taxon>
        <taxon>Fabaceae</taxon>
        <taxon>Papilionoideae</taxon>
        <taxon>50 kb inversion clade</taxon>
        <taxon>NPAAA clade</taxon>
        <taxon>indigoferoid/millettioid clade</taxon>
        <taxon>Phaseoleae</taxon>
        <taxon>Vigna</taxon>
    </lineage>
</organism>
<feature type="region of interest" description="Disordered" evidence="1">
    <location>
        <begin position="118"/>
        <end position="139"/>
    </location>
</feature>
<feature type="non-terminal residue" evidence="2">
    <location>
        <position position="1"/>
    </location>
</feature>
<keyword evidence="3" id="KW-1185">Reference proteome</keyword>
<accession>A0AAQ3N669</accession>
<feature type="region of interest" description="Disordered" evidence="1">
    <location>
        <begin position="1"/>
        <end position="44"/>
    </location>
</feature>
<feature type="compositionally biased region" description="Basic residues" evidence="1">
    <location>
        <begin position="1"/>
        <end position="12"/>
    </location>
</feature>
<protein>
    <submittedName>
        <fullName evidence="2">Uncharacterized protein</fullName>
    </submittedName>
</protein>